<accession>A0AA38X456</accession>
<evidence type="ECO:0000313" key="3">
    <source>
        <dbReference type="EMBL" id="KAJ9606320.1"/>
    </source>
</evidence>
<dbReference type="PANTHER" id="PTHR35394">
    <property type="entry name" value="DUF3176 DOMAIN-CONTAINING PROTEIN"/>
    <property type="match status" value="1"/>
</dbReference>
<protein>
    <submittedName>
        <fullName evidence="3">Uncharacterized protein</fullName>
    </submittedName>
</protein>
<proteinExistence type="predicted"/>
<keyword evidence="4" id="KW-1185">Reference proteome</keyword>
<dbReference type="AlphaFoldDB" id="A0AA38X456"/>
<feature type="transmembrane region" description="Helical" evidence="2">
    <location>
        <begin position="613"/>
        <end position="635"/>
    </location>
</feature>
<reference evidence="3" key="1">
    <citation type="submission" date="2022-10" db="EMBL/GenBank/DDBJ databases">
        <title>Culturing micro-colonial fungi from biological soil crusts in the Mojave desert and describing Neophaeococcomyces mojavensis, and introducing the new genera and species Taxawa tesnikishii.</title>
        <authorList>
            <person name="Kurbessoian T."/>
            <person name="Stajich J.E."/>
        </authorList>
    </citation>
    <scope>NUCLEOTIDE SEQUENCE</scope>
    <source>
        <strain evidence="3">TK_41</strain>
    </source>
</reference>
<dbReference type="InterPro" id="IPR021514">
    <property type="entry name" value="DUF3176"/>
</dbReference>
<keyword evidence="2" id="KW-0812">Transmembrane</keyword>
<comment type="caution">
    <text evidence="3">The sequence shown here is derived from an EMBL/GenBank/DDBJ whole genome shotgun (WGS) entry which is preliminary data.</text>
</comment>
<organism evidence="3 4">
    <name type="scientific">Cladophialophora chaetospira</name>
    <dbReference type="NCBI Taxonomy" id="386627"/>
    <lineage>
        <taxon>Eukaryota</taxon>
        <taxon>Fungi</taxon>
        <taxon>Dikarya</taxon>
        <taxon>Ascomycota</taxon>
        <taxon>Pezizomycotina</taxon>
        <taxon>Eurotiomycetes</taxon>
        <taxon>Chaetothyriomycetidae</taxon>
        <taxon>Chaetothyriales</taxon>
        <taxon>Herpotrichiellaceae</taxon>
        <taxon>Cladophialophora</taxon>
    </lineage>
</organism>
<evidence type="ECO:0000256" key="2">
    <source>
        <dbReference type="SAM" id="Phobius"/>
    </source>
</evidence>
<dbReference type="EMBL" id="JAPDRK010000014">
    <property type="protein sequence ID" value="KAJ9606320.1"/>
    <property type="molecule type" value="Genomic_DNA"/>
</dbReference>
<sequence>MSTQNEPSTASARGTARPPTSTLSEGDPESSTATPTSSNLSLDQSSPPNTAAATTSHDPVPSTAGNRPNGANTNVTTSTNLEHDGAQSHRASFFAWCKGIFSDSWVPEIAAVIFSILCLIAIVITLAVFDKKARPQLTHHITFNTIISILATGTRSSLMYTTASILGQKKWTWFTSRPRRLRDMQTLDGASRGPLGSLNMLFGRIAASTASLGALITVLALAFDPFVQQLIDYPLKSKVVPSPNASTRRATFIPDLGNLAVPRFTAVKDAVALGTFSDNFPRNPVCPTQNCTYPEVRSVSWCSKCEDVTGQGEITDCDRPIDWDLGSYSDGQSKYTNCKISLPGFEALSLFVNATRMDSEWLEVSGTYQYVSQLLPLKKTNSNGTNTTSDFELQQRTVLHMAAIGIEPGSGASGWYINTITKCGISPCLNTYSVSVQDTREHTKLVNSRVYQSVLRNLTNLSEDVSMSPLKAATCFELDDSPKNYTKVQPSISVVPSFVDTEHDSFCIFSWLLSSRYAANYNWASPLDAWIDPIAQAISATVSFNSSVIGGLIVSFDPDASPDSYFDHILYHGGLQSVLTNITDSLTSLNLEYSTETISGSIVEPVVFVRVRWQWITLPAILVAAAAISLIMAIVETRSNGAEVWKDSTLAVLYHGIDESVMDSQKMYSKASDVDKAARLVDVQLTRDTNSGRLRLRPQHRPEKA</sequence>
<evidence type="ECO:0000256" key="1">
    <source>
        <dbReference type="SAM" id="MobiDB-lite"/>
    </source>
</evidence>
<dbReference type="Proteomes" id="UP001172673">
    <property type="component" value="Unassembled WGS sequence"/>
</dbReference>
<keyword evidence="2" id="KW-0472">Membrane</keyword>
<gene>
    <name evidence="3" type="ORF">H2200_009281</name>
</gene>
<feature type="transmembrane region" description="Helical" evidence="2">
    <location>
        <begin position="201"/>
        <end position="223"/>
    </location>
</feature>
<keyword evidence="2" id="KW-1133">Transmembrane helix</keyword>
<dbReference type="PANTHER" id="PTHR35394:SF5">
    <property type="entry name" value="DUF3176 DOMAIN-CONTAINING PROTEIN"/>
    <property type="match status" value="1"/>
</dbReference>
<feature type="transmembrane region" description="Helical" evidence="2">
    <location>
        <begin position="109"/>
        <end position="129"/>
    </location>
</feature>
<dbReference type="Pfam" id="PF11374">
    <property type="entry name" value="DUF3176"/>
    <property type="match status" value="1"/>
</dbReference>
<evidence type="ECO:0000313" key="4">
    <source>
        <dbReference type="Proteomes" id="UP001172673"/>
    </source>
</evidence>
<name>A0AA38X456_9EURO</name>
<feature type="region of interest" description="Disordered" evidence="1">
    <location>
        <begin position="1"/>
        <end position="80"/>
    </location>
</feature>